<dbReference type="EC" id="2.7.7.48" evidence="7"/>
<evidence type="ECO:0000313" key="9">
    <source>
        <dbReference type="Proteomes" id="UP000203973"/>
    </source>
</evidence>
<protein>
    <recommendedName>
        <fullName evidence="7">RNA-directed RNA polymerase</fullName>
        <ecNumber evidence="7">2.7.7.48</ecNumber>
    </recommendedName>
</protein>
<dbReference type="SUPFAM" id="SSF56672">
    <property type="entry name" value="DNA/RNA polymerases"/>
    <property type="match status" value="1"/>
</dbReference>
<dbReference type="GO" id="GO:0003723">
    <property type="term" value="F:RNA binding"/>
    <property type="evidence" value="ECO:0007669"/>
    <property type="project" value="InterPro"/>
</dbReference>
<evidence type="ECO:0000256" key="3">
    <source>
        <dbReference type="ARBA" id="ARBA00022679"/>
    </source>
</evidence>
<evidence type="ECO:0000256" key="5">
    <source>
        <dbReference type="ARBA" id="ARBA00022741"/>
    </source>
</evidence>
<evidence type="ECO:0000256" key="7">
    <source>
        <dbReference type="RuleBase" id="RU364050"/>
    </source>
</evidence>
<keyword evidence="7" id="KW-0693">Viral RNA replication</keyword>
<comment type="catalytic activity">
    <reaction evidence="6 7">
        <text>RNA(n) + a ribonucleoside 5'-triphosphate = RNA(n+1) + diphosphate</text>
        <dbReference type="Rhea" id="RHEA:21248"/>
        <dbReference type="Rhea" id="RHEA-COMP:14527"/>
        <dbReference type="Rhea" id="RHEA-COMP:17342"/>
        <dbReference type="ChEBI" id="CHEBI:33019"/>
        <dbReference type="ChEBI" id="CHEBI:61557"/>
        <dbReference type="ChEBI" id="CHEBI:140395"/>
        <dbReference type="EC" id="2.7.7.48"/>
    </reaction>
</comment>
<dbReference type="EMBL" id="AB176964">
    <property type="protein sequence ID" value="BAD60833.1"/>
    <property type="molecule type" value="Genomic_RNA"/>
</dbReference>
<accession>Q60GI2</accession>
<dbReference type="GO" id="GO:0006351">
    <property type="term" value="P:DNA-templated transcription"/>
    <property type="evidence" value="ECO:0007669"/>
    <property type="project" value="InterPro"/>
</dbReference>
<organism evidence="8 9">
    <name type="scientific">Magnaporthe oryzae virus 1</name>
    <dbReference type="NCBI Taxonomy" id="271257"/>
    <lineage>
        <taxon>Viruses</taxon>
        <taxon>Riboviria</taxon>
        <taxon>Orthornavirae</taxon>
        <taxon>Duplornaviricota</taxon>
        <taxon>Chrymotiviricetes</taxon>
        <taxon>Ghabrivirales</taxon>
        <taxon>Alphatotivirineae</taxon>
        <taxon>Pseudototiviridae</taxon>
        <taxon>Victorivirus</taxon>
        <taxon>Victorivirus kyu</taxon>
    </lineage>
</organism>
<proteinExistence type="inferred from homology"/>
<dbReference type="KEGG" id="vg:5076416"/>
<keyword evidence="9" id="KW-1185">Reference proteome</keyword>
<dbReference type="GO" id="GO:0000166">
    <property type="term" value="F:nucleotide binding"/>
    <property type="evidence" value="ECO:0007669"/>
    <property type="project" value="UniProtKB-KW"/>
</dbReference>
<sequence length="832" mass="90821">MDLEARSKSFGRLGMSCSSIYSKYRDHLPVFSSMDFLSGLTYVTTNVGVLRSHHPLLPTAVSLLCLDFPIQFDTSSSHCLLLAQSAYMTVDELARSYPCKFGGRRILGRLIHDSTFREATFPVKSHPAAHTKAHISLGALLRSWPSVAPRSEIDYILARCAGRLTADQAIALIVYHVSLRPTFGLSSARFAVAALMCPGDAKGLSNALKALGLNGVKEGAVLVEAQTLQGRGVAPIDWGREIPSRCTDAVHENTVFIPEADLRAHVRHFLSSELDADTSLEPLDHWWSRRWAWCVNGAHTSAASRALGIDHRHAFPAHSRVYRRMASEALESEPVSKWDGTTFVSASEKLEHGKTRAIFACDTRSYFAWSWLLDPVAANWRNSRILLDPGRGGTYGSTRRIQNAQLTGGVNVMLDYDDFNSQHSTRSMQIVTEELCSYIGAPQWYTDVLVKSLDSEYITGHGPPRHVAGTLMSGHRGTTFFNSILNGVYIRHAFGAGAFDSCVSMHTGDDVYMRLRTLRDASTLLVSLKDLGCRLNPTKQSIGYKHAEFLRVAITPTGSRGYAARSIAALASGNWTDSDPMDARDGFTTTLANIRTIQLRSGSPDLGRLVGPAVKYARGLRTRTVIKILNGEESYNGSPVYNVPGRTVKVHTFAPKDPDYMLPEIPVSSSWPLNSTYDYLNSHCTGLESRLFEIAQVSPVPLLAASSYSKGLAQSRQVLTSADLTIRPLGTVSTLGVIDVGSLSAAPPSPPVLAGHPLARLVAARVSDDDLREILDQFAIPPPPADMTVREYAFGYEPHCVNVRGFLPHADASSLSARTRAGTIFVPTPVNV</sequence>
<evidence type="ECO:0000256" key="2">
    <source>
        <dbReference type="ARBA" id="ARBA00022484"/>
    </source>
</evidence>
<dbReference type="GeneID" id="5076416"/>
<keyword evidence="2 7" id="KW-0696">RNA-directed RNA polymerase</keyword>
<evidence type="ECO:0000256" key="6">
    <source>
        <dbReference type="ARBA" id="ARBA00048744"/>
    </source>
</evidence>
<dbReference type="Pfam" id="PF02123">
    <property type="entry name" value="RdRP_4"/>
    <property type="match status" value="1"/>
</dbReference>
<evidence type="ECO:0000256" key="4">
    <source>
        <dbReference type="ARBA" id="ARBA00022695"/>
    </source>
</evidence>
<keyword evidence="5 7" id="KW-0547">Nucleotide-binding</keyword>
<comment type="similarity">
    <text evidence="1">Belongs to the totiviridae RNA-directed RNA polymerase family.</text>
</comment>
<evidence type="ECO:0000313" key="8">
    <source>
        <dbReference type="EMBL" id="BAD60833.1"/>
    </source>
</evidence>
<evidence type="ECO:0000256" key="1">
    <source>
        <dbReference type="ARBA" id="ARBA00010455"/>
    </source>
</evidence>
<dbReference type="InterPro" id="IPR043502">
    <property type="entry name" value="DNA/RNA_pol_sf"/>
</dbReference>
<reference evidence="8 9" key="1">
    <citation type="journal article" date="2007" name="Arch. Virol.">
        <title>The nucleotide sequence and genome organization of Magnaporthe oryzae virus 1.</title>
        <authorList>
            <person name="Yokoi T."/>
            <person name="Yamashita S."/>
            <person name="Hibi T."/>
        </authorList>
    </citation>
    <scope>NUCLEOTIDE SEQUENCE [LARGE SCALE GENOMIC DNA]</scope>
</reference>
<dbReference type="RefSeq" id="YP_122352.1">
    <property type="nucleotide sequence ID" value="NC_006367.1"/>
</dbReference>
<dbReference type="GO" id="GO:0003968">
    <property type="term" value="F:RNA-directed RNA polymerase activity"/>
    <property type="evidence" value="ECO:0007669"/>
    <property type="project" value="UniProtKB-KW"/>
</dbReference>
<dbReference type="Proteomes" id="UP000203973">
    <property type="component" value="Genome"/>
</dbReference>
<keyword evidence="3 7" id="KW-0808">Transferase</keyword>
<name>Q60GI2_9VIRU</name>
<keyword evidence="4 7" id="KW-0548">Nucleotidyltransferase</keyword>
<dbReference type="InterPro" id="IPR001795">
    <property type="entry name" value="RNA-dir_pol_luteovirus"/>
</dbReference>
<dbReference type="OrthoDB" id="9167at10239"/>